<accession>Q47EX4</accession>
<dbReference type="OrthoDB" id="952521at2"/>
<dbReference type="KEGG" id="dar:Daro_1861"/>
<keyword evidence="2" id="KW-0812">Transmembrane</keyword>
<evidence type="ECO:0000259" key="6">
    <source>
        <dbReference type="Pfam" id="PF13675"/>
    </source>
</evidence>
<evidence type="ECO:0000256" key="2">
    <source>
        <dbReference type="ARBA" id="ARBA00022692"/>
    </source>
</evidence>
<evidence type="ECO:0000256" key="1">
    <source>
        <dbReference type="ARBA" id="ARBA00004141"/>
    </source>
</evidence>
<evidence type="ECO:0000256" key="4">
    <source>
        <dbReference type="ARBA" id="ARBA00023136"/>
    </source>
</evidence>
<keyword evidence="5" id="KW-0732">Signal</keyword>
<evidence type="ECO:0000256" key="5">
    <source>
        <dbReference type="SAM" id="SignalP"/>
    </source>
</evidence>
<gene>
    <name evidence="7" type="ordered locus">Daro_1861</name>
</gene>
<name>Q47EX4_DECAR</name>
<feature type="signal peptide" evidence="5">
    <location>
        <begin position="1"/>
        <end position="28"/>
    </location>
</feature>
<feature type="chain" id="PRO_5004233151" description="NarX-like N-terminal domain-containing protein" evidence="5">
    <location>
        <begin position="29"/>
        <end position="285"/>
    </location>
</feature>
<evidence type="ECO:0000313" key="7">
    <source>
        <dbReference type="EMBL" id="AAZ46607.1"/>
    </source>
</evidence>
<reference evidence="7" key="1">
    <citation type="submission" date="2005-08" db="EMBL/GenBank/DDBJ databases">
        <title>Complete sequence of Dechloromonas aromatica RCB.</title>
        <authorList>
            <person name="Salinero K.K."/>
            <person name="Copeland A."/>
            <person name="Lucas S."/>
            <person name="Lapidus A."/>
            <person name="Barry K."/>
            <person name="Detter J.C."/>
            <person name="Glavina T."/>
            <person name="Hammon N."/>
            <person name="Israni S."/>
            <person name="Pitluck S."/>
            <person name="Di Bartolo G."/>
            <person name="Trong S."/>
            <person name="Schmutz J."/>
            <person name="Larimer F."/>
            <person name="Land M."/>
            <person name="Ivanova N."/>
            <person name="Richardson P."/>
        </authorList>
    </citation>
    <scope>NUCLEOTIDE SEQUENCE</scope>
    <source>
        <strain evidence="7">RCB</strain>
    </source>
</reference>
<dbReference type="STRING" id="159087.Daro_1861"/>
<dbReference type="AlphaFoldDB" id="Q47EX4"/>
<organism evidence="7">
    <name type="scientific">Dechloromonas aromatica (strain RCB)</name>
    <dbReference type="NCBI Taxonomy" id="159087"/>
    <lineage>
        <taxon>Bacteria</taxon>
        <taxon>Pseudomonadati</taxon>
        <taxon>Pseudomonadota</taxon>
        <taxon>Betaproteobacteria</taxon>
        <taxon>Rhodocyclales</taxon>
        <taxon>Azonexaceae</taxon>
        <taxon>Dechloromonas</taxon>
    </lineage>
</organism>
<feature type="domain" description="NarX-like N-terminal" evidence="6">
    <location>
        <begin position="44"/>
        <end position="127"/>
    </location>
</feature>
<keyword evidence="3" id="KW-1133">Transmembrane helix</keyword>
<dbReference type="Pfam" id="PF13675">
    <property type="entry name" value="PilJ"/>
    <property type="match status" value="1"/>
</dbReference>
<dbReference type="eggNOG" id="COG3850">
    <property type="taxonomic scope" value="Bacteria"/>
</dbReference>
<keyword evidence="4" id="KW-0472">Membrane</keyword>
<protein>
    <recommendedName>
        <fullName evidence="6">NarX-like N-terminal domain-containing protein</fullName>
    </recommendedName>
</protein>
<dbReference type="EMBL" id="CP000089">
    <property type="protein sequence ID" value="AAZ46607.1"/>
    <property type="molecule type" value="Genomic_DNA"/>
</dbReference>
<evidence type="ECO:0000256" key="3">
    <source>
        <dbReference type="ARBA" id="ARBA00022989"/>
    </source>
</evidence>
<dbReference type="GO" id="GO:0016020">
    <property type="term" value="C:membrane"/>
    <property type="evidence" value="ECO:0007669"/>
    <property type="project" value="UniProtKB-SubCell"/>
</dbReference>
<comment type="subcellular location">
    <subcellularLocation>
        <location evidence="1">Membrane</location>
        <topology evidence="1">Multi-pass membrane protein</topology>
    </subcellularLocation>
</comment>
<proteinExistence type="predicted"/>
<sequence>MRRSGMSRFVFPFVLCSILVASSPVVHAIPKVVGGKVADAGQIAQDIASAGRLRMQSQRLAKLYLQAGIGLKAGLARQQIDATIGEVDAEFVRLARYGQKSTVQRVYARSEALWQEMRVAATKAPDIAAVERFNQIADDMMVHTGKLAMLIEGEGETPIGRLLDLSSRLNMLSQRLARLYLQAYGGNQTQGILVDIEQARKEFASGLLELDMARENSPASRDAIGLARNQWVFFDSSISELSKIGRREERAAQNVISSSERIAQVLDQTSLQYIKDFTEGSRSNR</sequence>
<dbReference type="InterPro" id="IPR029095">
    <property type="entry name" value="NarX-like_N"/>
</dbReference>
<dbReference type="HOGENOM" id="CLU_076817_0_0_4"/>